<dbReference type="Proteomes" id="UP001107558">
    <property type="component" value="Chromosome 4"/>
</dbReference>
<keyword evidence="3 9" id="KW-0812">Transmembrane</keyword>
<dbReference type="PANTHER" id="PTHR33562:SF17">
    <property type="entry name" value="PROTEIN QUIVER"/>
    <property type="match status" value="1"/>
</dbReference>
<evidence type="ECO:0000256" key="8">
    <source>
        <dbReference type="ARBA" id="ARBA00023288"/>
    </source>
</evidence>
<dbReference type="SUPFAM" id="SSF57302">
    <property type="entry name" value="Snake toxin-like"/>
    <property type="match status" value="1"/>
</dbReference>
<comment type="subcellular location">
    <subcellularLocation>
        <location evidence="1">Membrane</location>
        <topology evidence="1">Lipid-anchor</topology>
        <topology evidence="1">GPI-anchor</topology>
    </subcellularLocation>
</comment>
<keyword evidence="8" id="KW-0449">Lipoprotein</keyword>
<dbReference type="GO" id="GO:0098552">
    <property type="term" value="C:side of membrane"/>
    <property type="evidence" value="ECO:0007669"/>
    <property type="project" value="UniProtKB-KW"/>
</dbReference>
<evidence type="ECO:0000313" key="12">
    <source>
        <dbReference type="Proteomes" id="UP001107558"/>
    </source>
</evidence>
<dbReference type="InterPro" id="IPR031424">
    <property type="entry name" value="QVR-like"/>
</dbReference>
<keyword evidence="5 9" id="KW-1133">Transmembrane helix</keyword>
<evidence type="ECO:0008006" key="13">
    <source>
        <dbReference type="Google" id="ProtNLM"/>
    </source>
</evidence>
<dbReference type="OrthoDB" id="6083863at2759"/>
<dbReference type="GO" id="GO:0032222">
    <property type="term" value="P:regulation of synaptic transmission, cholinergic"/>
    <property type="evidence" value="ECO:0007669"/>
    <property type="project" value="InterPro"/>
</dbReference>
<evidence type="ECO:0000256" key="2">
    <source>
        <dbReference type="ARBA" id="ARBA00022622"/>
    </source>
</evidence>
<proteinExistence type="predicted"/>
<keyword evidence="4 10" id="KW-0732">Signal</keyword>
<evidence type="ECO:0000256" key="7">
    <source>
        <dbReference type="ARBA" id="ARBA00023180"/>
    </source>
</evidence>
<keyword evidence="6 9" id="KW-0472">Membrane</keyword>
<keyword evidence="2" id="KW-0336">GPI-anchor</keyword>
<evidence type="ECO:0000256" key="9">
    <source>
        <dbReference type="SAM" id="Phobius"/>
    </source>
</evidence>
<protein>
    <recommendedName>
        <fullName evidence="13">Protein sleepless</fullName>
    </recommendedName>
</protein>
<evidence type="ECO:0000256" key="5">
    <source>
        <dbReference type="ARBA" id="ARBA00022989"/>
    </source>
</evidence>
<feature type="transmembrane region" description="Helical" evidence="9">
    <location>
        <begin position="136"/>
        <end position="153"/>
    </location>
</feature>
<accession>A0A9J6BB38</accession>
<dbReference type="InterPro" id="IPR045860">
    <property type="entry name" value="Snake_toxin-like_sf"/>
</dbReference>
<feature type="signal peptide" evidence="10">
    <location>
        <begin position="1"/>
        <end position="26"/>
    </location>
</feature>
<keyword evidence="12" id="KW-1185">Reference proteome</keyword>
<evidence type="ECO:0000313" key="11">
    <source>
        <dbReference type="EMBL" id="KAG5666909.1"/>
    </source>
</evidence>
<evidence type="ECO:0000256" key="6">
    <source>
        <dbReference type="ARBA" id="ARBA00023136"/>
    </source>
</evidence>
<comment type="caution">
    <text evidence="11">The sequence shown here is derived from an EMBL/GenBank/DDBJ whole genome shotgun (WGS) entry which is preliminary data.</text>
</comment>
<dbReference type="PANTHER" id="PTHR33562">
    <property type="entry name" value="ATILLA, ISOFORM B-RELATED-RELATED"/>
    <property type="match status" value="1"/>
</dbReference>
<evidence type="ECO:0000256" key="4">
    <source>
        <dbReference type="ARBA" id="ARBA00022729"/>
    </source>
</evidence>
<dbReference type="Pfam" id="PF17064">
    <property type="entry name" value="QVR"/>
    <property type="match status" value="1"/>
</dbReference>
<evidence type="ECO:0000256" key="3">
    <source>
        <dbReference type="ARBA" id="ARBA00022692"/>
    </source>
</evidence>
<gene>
    <name evidence="11" type="ORF">PVAND_014916</name>
</gene>
<dbReference type="GO" id="GO:0030431">
    <property type="term" value="P:sleep"/>
    <property type="evidence" value="ECO:0007669"/>
    <property type="project" value="InterPro"/>
</dbReference>
<feature type="chain" id="PRO_5039901431" description="Protein sleepless" evidence="10">
    <location>
        <begin position="27"/>
        <end position="157"/>
    </location>
</feature>
<evidence type="ECO:0000256" key="1">
    <source>
        <dbReference type="ARBA" id="ARBA00004589"/>
    </source>
</evidence>
<sequence length="157" mass="17184">MMQLQGTNILLGAALVLIIAVTGSNALMCYHCNSAYDPRCADPFNSFSLGQINCSVAPVPDHVSAMGIERATLCRKTTQKVYGKVRVVRGCGYITDERDDGICMKRSGTHDVYALYCACTTDLCNSSEQVFSKQQIVFGILAAILGLYANQFFHRQL</sequence>
<dbReference type="InterPro" id="IPR050975">
    <property type="entry name" value="Sleep_regulator"/>
</dbReference>
<dbReference type="AlphaFoldDB" id="A0A9J6BB38"/>
<organism evidence="11 12">
    <name type="scientific">Polypedilum vanderplanki</name>
    <name type="common">Sleeping chironomid midge</name>
    <dbReference type="NCBI Taxonomy" id="319348"/>
    <lineage>
        <taxon>Eukaryota</taxon>
        <taxon>Metazoa</taxon>
        <taxon>Ecdysozoa</taxon>
        <taxon>Arthropoda</taxon>
        <taxon>Hexapoda</taxon>
        <taxon>Insecta</taxon>
        <taxon>Pterygota</taxon>
        <taxon>Neoptera</taxon>
        <taxon>Endopterygota</taxon>
        <taxon>Diptera</taxon>
        <taxon>Nematocera</taxon>
        <taxon>Chironomoidea</taxon>
        <taxon>Chironomidae</taxon>
        <taxon>Chironominae</taxon>
        <taxon>Polypedilum</taxon>
        <taxon>Polypedilum</taxon>
    </lineage>
</organism>
<evidence type="ECO:0000256" key="10">
    <source>
        <dbReference type="SAM" id="SignalP"/>
    </source>
</evidence>
<name>A0A9J6BB38_POLVA</name>
<dbReference type="EMBL" id="JADBJN010000004">
    <property type="protein sequence ID" value="KAG5666909.1"/>
    <property type="molecule type" value="Genomic_DNA"/>
</dbReference>
<keyword evidence="7" id="KW-0325">Glycoprotein</keyword>
<reference evidence="11" key="1">
    <citation type="submission" date="2021-03" db="EMBL/GenBank/DDBJ databases">
        <title>Chromosome level genome of the anhydrobiotic midge Polypedilum vanderplanki.</title>
        <authorList>
            <person name="Yoshida Y."/>
            <person name="Kikawada T."/>
            <person name="Gusev O."/>
        </authorList>
    </citation>
    <scope>NUCLEOTIDE SEQUENCE</scope>
    <source>
        <strain evidence="11">NIAS01</strain>
        <tissue evidence="11">Whole body or cell culture</tissue>
    </source>
</reference>